<evidence type="ECO:0000256" key="1">
    <source>
        <dbReference type="SAM" id="MobiDB-lite"/>
    </source>
</evidence>
<evidence type="ECO:0000256" key="3">
    <source>
        <dbReference type="SAM" id="SignalP"/>
    </source>
</evidence>
<name>A0A4Y8UJ27_9GAMM</name>
<evidence type="ECO:0000313" key="5">
    <source>
        <dbReference type="Proteomes" id="UP000298133"/>
    </source>
</evidence>
<dbReference type="OrthoDB" id="5293418at2"/>
<feature type="region of interest" description="Disordered" evidence="1">
    <location>
        <begin position="411"/>
        <end position="433"/>
    </location>
</feature>
<accession>A0A4Y8UJ27</accession>
<organism evidence="4 5">
    <name type="scientific">Gammaproteobacteria bacterium LSUCC0057</name>
    <dbReference type="NCBI Taxonomy" id="2559237"/>
    <lineage>
        <taxon>Bacteria</taxon>
        <taxon>Pseudomonadati</taxon>
        <taxon>Pseudomonadota</taxon>
        <taxon>Gammaproteobacteria</taxon>
        <taxon>Cellvibrionales</taxon>
        <taxon>Porticoccaceae</taxon>
        <taxon>SAR92 clade</taxon>
    </lineage>
</organism>
<feature type="compositionally biased region" description="Basic residues" evidence="1">
    <location>
        <begin position="413"/>
        <end position="423"/>
    </location>
</feature>
<keyword evidence="2" id="KW-0472">Membrane</keyword>
<feature type="chain" id="PRO_5021377961" description="Protein BatD" evidence="3">
    <location>
        <begin position="27"/>
        <end position="433"/>
    </location>
</feature>
<keyword evidence="5" id="KW-1185">Reference proteome</keyword>
<evidence type="ECO:0000313" key="4">
    <source>
        <dbReference type="EMBL" id="TFH67804.1"/>
    </source>
</evidence>
<dbReference type="PANTHER" id="PTHR40940:SF1">
    <property type="entry name" value="PROTEIN BATD"/>
    <property type="match status" value="1"/>
</dbReference>
<evidence type="ECO:0008006" key="6">
    <source>
        <dbReference type="Google" id="ProtNLM"/>
    </source>
</evidence>
<keyword evidence="2" id="KW-0812">Transmembrane</keyword>
<dbReference type="PANTHER" id="PTHR40940">
    <property type="entry name" value="PROTEIN BATD-RELATED"/>
    <property type="match status" value="1"/>
</dbReference>
<dbReference type="AlphaFoldDB" id="A0A4Y8UJ27"/>
<dbReference type="InterPro" id="IPR025738">
    <property type="entry name" value="BatD"/>
</dbReference>
<reference evidence="4 5" key="1">
    <citation type="submission" date="2019-03" db="EMBL/GenBank/DDBJ databases">
        <title>Draft genome of Gammaproteobacteria bacterium LSUCC0057, a member of the SAR92 clade.</title>
        <authorList>
            <person name="Lanclos V.C."/>
            <person name="Doiron C."/>
            <person name="Henson M.W."/>
            <person name="Thrash J.C."/>
        </authorList>
    </citation>
    <scope>NUCLEOTIDE SEQUENCE [LARGE SCALE GENOMIC DNA]</scope>
    <source>
        <strain evidence="4 5">LSUCC0057</strain>
    </source>
</reference>
<comment type="caution">
    <text evidence="4">The sequence shown here is derived from an EMBL/GenBank/DDBJ whole genome shotgun (WGS) entry which is preliminary data.</text>
</comment>
<keyword evidence="2" id="KW-1133">Transmembrane helix</keyword>
<evidence type="ECO:0000256" key="2">
    <source>
        <dbReference type="SAM" id="Phobius"/>
    </source>
</evidence>
<keyword evidence="3" id="KW-0732">Signal</keyword>
<proteinExistence type="predicted"/>
<dbReference type="EMBL" id="SPIA01000002">
    <property type="protein sequence ID" value="TFH67804.1"/>
    <property type="molecule type" value="Genomic_DNA"/>
</dbReference>
<gene>
    <name evidence="4" type="ORF">E3W66_06015</name>
</gene>
<sequence>MSSVGRGCQGAVLAVLLWLLLPAANAAPVAAQVRLLTPTPIYLGQQVTVEIELQVAGWFAGATEQPLFTLDDALVVRQPTFATNGFRRIDGRGWATQTWQRSFFPQREGNWQFPAQRFTLRIGGDDGEVQAVSVSSPPLQFSVTALPGPAPLPALTALPLVADQLQLEAQWPTAGGDYTVGSVVRQRIALRGSAVSNGLLPDLPALLQRQLPDAVTLYASELQRGDEWQGGDLQATVVWQLDYLLAAPGSYQLPGVELAYWQPQQRRWATVTAAPLALEVGTATVAQRRAPWLPTSAASWGWLLVALSTLLSAAAMFVRWRRQPARRAWRQLRRRLRRRLRSGASSAAGYQALNDYLRASGVADSASAWAAAQAPSLCQLVAALNSAVGAAAPLPPSLAWRHWRRPLQQWRTAQRRRRRRRGRVSLPPLNPHA</sequence>
<feature type="transmembrane region" description="Helical" evidence="2">
    <location>
        <begin position="300"/>
        <end position="320"/>
    </location>
</feature>
<protein>
    <recommendedName>
        <fullName evidence="6">Protein BatD</fullName>
    </recommendedName>
</protein>
<feature type="signal peptide" evidence="3">
    <location>
        <begin position="1"/>
        <end position="26"/>
    </location>
</feature>
<dbReference type="Proteomes" id="UP000298133">
    <property type="component" value="Unassembled WGS sequence"/>
</dbReference>